<dbReference type="Pfam" id="PF03483">
    <property type="entry name" value="B3_4"/>
    <property type="match status" value="1"/>
</dbReference>
<evidence type="ECO:0000313" key="2">
    <source>
        <dbReference type="EMBL" id="GIJ11818.1"/>
    </source>
</evidence>
<dbReference type="SUPFAM" id="SSF56037">
    <property type="entry name" value="PheT/TilS domain"/>
    <property type="match status" value="1"/>
</dbReference>
<dbReference type="SMART" id="SM00873">
    <property type="entry name" value="B3_4"/>
    <property type="match status" value="1"/>
</dbReference>
<dbReference type="InterPro" id="IPR005146">
    <property type="entry name" value="B3/B4_tRNA-bd"/>
</dbReference>
<evidence type="ECO:0000313" key="3">
    <source>
        <dbReference type="Proteomes" id="UP000647017"/>
    </source>
</evidence>
<dbReference type="EMBL" id="BOOZ01000038">
    <property type="protein sequence ID" value="GIJ11818.1"/>
    <property type="molecule type" value="Genomic_DNA"/>
</dbReference>
<dbReference type="PANTHER" id="PTHR39209:SF2">
    <property type="entry name" value="CYTOPLASMIC PROTEIN"/>
    <property type="match status" value="1"/>
</dbReference>
<reference evidence="2 3" key="1">
    <citation type="submission" date="2021-01" db="EMBL/GenBank/DDBJ databases">
        <title>Whole genome shotgun sequence of Verrucosispora andamanensis NBRC 109075.</title>
        <authorList>
            <person name="Komaki H."/>
            <person name="Tamura T."/>
        </authorList>
    </citation>
    <scope>NUCLEOTIDE SEQUENCE [LARGE SCALE GENOMIC DNA]</scope>
    <source>
        <strain evidence="2 3">NBRC 109075</strain>
    </source>
</reference>
<accession>A0ABQ4I1K6</accession>
<feature type="domain" description="B3/B4 tRNA-binding" evidence="1">
    <location>
        <begin position="71"/>
        <end position="222"/>
    </location>
</feature>
<evidence type="ECO:0000259" key="1">
    <source>
        <dbReference type="SMART" id="SM00873"/>
    </source>
</evidence>
<comment type="caution">
    <text evidence="2">The sequence shown here is derived from an EMBL/GenBank/DDBJ whole genome shotgun (WGS) entry which is preliminary data.</text>
</comment>
<dbReference type="Gene3D" id="3.50.40.10">
    <property type="entry name" value="Phenylalanyl-trna Synthetase, Chain B, domain 3"/>
    <property type="match status" value="1"/>
</dbReference>
<name>A0ABQ4I1K6_9ACTN</name>
<organism evidence="2 3">
    <name type="scientific">Micromonospora andamanensis</name>
    <dbReference type="NCBI Taxonomy" id="1287068"/>
    <lineage>
        <taxon>Bacteria</taxon>
        <taxon>Bacillati</taxon>
        <taxon>Actinomycetota</taxon>
        <taxon>Actinomycetes</taxon>
        <taxon>Micromonosporales</taxon>
        <taxon>Micromonosporaceae</taxon>
        <taxon>Micromonospora</taxon>
    </lineage>
</organism>
<proteinExistence type="predicted"/>
<dbReference type="RefSeq" id="WP_204012516.1">
    <property type="nucleotide sequence ID" value="NZ_BOOZ01000038.1"/>
</dbReference>
<dbReference type="Proteomes" id="UP000647017">
    <property type="component" value="Unassembled WGS sequence"/>
</dbReference>
<gene>
    <name evidence="2" type="ORF">Van01_50320</name>
</gene>
<keyword evidence="3" id="KW-1185">Reference proteome</keyword>
<sequence>MTAQAHLPMAEVTVSPQVAAAFPDVRVLCVEAEVGGGDAIAREVQERWTQQHGLWHGVAKAEIRAHQAIDAYRRFSRQIGVDPDRQPPSIQALVERGLRTKPLGNWPKINSTVDAVNVTAVATMVALGVFDAERLSGPVRLALSQGGERLRPIGAQEDVAVEPDRLILADDARVLSLFAHRDGVHQAVRADTRRVLLLACVVDGIAPDQAAEALRQSADLLNLR</sequence>
<dbReference type="InterPro" id="IPR020825">
    <property type="entry name" value="Phe-tRNA_synthase-like_B3/B4"/>
</dbReference>
<dbReference type="PANTHER" id="PTHR39209">
    <property type="match status" value="1"/>
</dbReference>
<protein>
    <recommendedName>
        <fullName evidence="1">B3/B4 tRNA-binding domain-containing protein</fullName>
    </recommendedName>
</protein>